<proteinExistence type="predicted"/>
<accession>A0AAV6YF51</accession>
<evidence type="ECO:0000313" key="2">
    <source>
        <dbReference type="EMBL" id="KAG8389985.1"/>
    </source>
</evidence>
<evidence type="ECO:0000256" key="1">
    <source>
        <dbReference type="SAM" id="SignalP"/>
    </source>
</evidence>
<dbReference type="InterPro" id="IPR053283">
    <property type="entry name" value="TUNICAMYCIN_INDUCED_1"/>
</dbReference>
<feature type="chain" id="PRO_5043507429" evidence="1">
    <location>
        <begin position="30"/>
        <end position="505"/>
    </location>
</feature>
<reference evidence="2" key="1">
    <citation type="submission" date="2019-10" db="EMBL/GenBank/DDBJ databases">
        <authorList>
            <person name="Zhang R."/>
            <person name="Pan Y."/>
            <person name="Wang J."/>
            <person name="Ma R."/>
            <person name="Yu S."/>
        </authorList>
    </citation>
    <scope>NUCLEOTIDE SEQUENCE</scope>
    <source>
        <strain evidence="2">LA-IB0</strain>
        <tissue evidence="2">Leaf</tissue>
    </source>
</reference>
<dbReference type="EMBL" id="WHWC01000001">
    <property type="protein sequence ID" value="KAG8389985.1"/>
    <property type="molecule type" value="Genomic_DNA"/>
</dbReference>
<feature type="signal peptide" evidence="1">
    <location>
        <begin position="1"/>
        <end position="29"/>
    </location>
</feature>
<organism evidence="2 3">
    <name type="scientific">Buddleja alternifolia</name>
    <dbReference type="NCBI Taxonomy" id="168488"/>
    <lineage>
        <taxon>Eukaryota</taxon>
        <taxon>Viridiplantae</taxon>
        <taxon>Streptophyta</taxon>
        <taxon>Embryophyta</taxon>
        <taxon>Tracheophyta</taxon>
        <taxon>Spermatophyta</taxon>
        <taxon>Magnoliopsida</taxon>
        <taxon>eudicotyledons</taxon>
        <taxon>Gunneridae</taxon>
        <taxon>Pentapetalae</taxon>
        <taxon>asterids</taxon>
        <taxon>lamiids</taxon>
        <taxon>Lamiales</taxon>
        <taxon>Scrophulariaceae</taxon>
        <taxon>Buddlejeae</taxon>
        <taxon>Buddleja</taxon>
    </lineage>
</organism>
<dbReference type="AlphaFoldDB" id="A0AAV6YF51"/>
<dbReference type="PANTHER" id="PTHR34454:SF3">
    <property type="entry name" value="PEPTIDASE I, PUTATIVE-RELATED"/>
    <property type="match status" value="1"/>
</dbReference>
<sequence>MARNKLPMLSRIITLLSVIIIEPISLIQSSIIPPPPPFNLSHFIYPKVTAFTESNTPPHPPYFLQGVLDAIANKEKLGMDYIRVLELDVKKAKPRIKQKARDQWACARCCTPGVLDAIANKEKLGMDYIRVLELDVKKAKPRIKQKARDQWACAGCCPPGVLDAIANKEKLGLDHIRVLELDVKKAKYSTVQRYEFRVRVGKTEVVLKMHDEVSEWKKLVELGNNESSDFEALVRRIGAKAVIDSFKIEGPFELRVARDDDQLSLALPLNTSYSGLRRISVGEGITVEVKGAEEISIFNPSDRHHHPYTDKSIWPALCTSLLPIRILGSASVFAYRNKRPSAHINTVFSSKNAIKLLPDKCYVRPEKPKHIFNSLSIRISMLERVLRNLLNETGNQNSALGSLKERIKASTLFRFQLGLEKDIRSNDTYWSTLADWRTRPIIERVFFEVVARMEGEVMKPLIIKKVRPFLDSDSFAWNSLLSNLSFTKFPSVLVPPEALTLDVKW</sequence>
<gene>
    <name evidence="2" type="ORF">BUALT_Bualt01G0036300</name>
</gene>
<keyword evidence="1" id="KW-0732">Signal</keyword>
<name>A0AAV6YF51_9LAMI</name>
<keyword evidence="3" id="KW-1185">Reference proteome</keyword>
<dbReference type="PANTHER" id="PTHR34454">
    <property type="entry name" value="TUNICAMYCIN INDUCED PROTEIN"/>
    <property type="match status" value="1"/>
</dbReference>
<protein>
    <submittedName>
        <fullName evidence="2">Uncharacterized protein</fullName>
    </submittedName>
</protein>
<evidence type="ECO:0000313" key="3">
    <source>
        <dbReference type="Proteomes" id="UP000826271"/>
    </source>
</evidence>
<comment type="caution">
    <text evidence="2">The sequence shown here is derived from an EMBL/GenBank/DDBJ whole genome shotgun (WGS) entry which is preliminary data.</text>
</comment>
<dbReference type="Proteomes" id="UP000826271">
    <property type="component" value="Unassembled WGS sequence"/>
</dbReference>